<dbReference type="AlphaFoldDB" id="A0A556TXE1"/>
<dbReference type="PROSITE" id="PS51162">
    <property type="entry name" value="THYROGLOBULIN_1_2"/>
    <property type="match status" value="1"/>
</dbReference>
<dbReference type="GO" id="GO:0016020">
    <property type="term" value="C:membrane"/>
    <property type="evidence" value="ECO:0007669"/>
    <property type="project" value="InterPro"/>
</dbReference>
<dbReference type="InterPro" id="IPR043530">
    <property type="entry name" value="CD74_antigen"/>
</dbReference>
<dbReference type="Pfam" id="PF09307">
    <property type="entry name" value="MHC2-interact"/>
    <property type="match status" value="1"/>
</dbReference>
<dbReference type="Gene3D" id="4.10.800.10">
    <property type="entry name" value="Thyroglobulin type-1"/>
    <property type="match status" value="1"/>
</dbReference>
<feature type="disulfide bond" evidence="2">
    <location>
        <begin position="154"/>
        <end position="173"/>
    </location>
</feature>
<keyword evidence="7" id="KW-1185">Reference proteome</keyword>
<evidence type="ECO:0000256" key="1">
    <source>
        <dbReference type="ARBA" id="ARBA00023157"/>
    </source>
</evidence>
<protein>
    <submittedName>
        <fullName evidence="6">H-2 class II histocompatibility antigen gamma chain</fullName>
    </submittedName>
</protein>
<evidence type="ECO:0000259" key="5">
    <source>
        <dbReference type="PROSITE" id="PS51162"/>
    </source>
</evidence>
<comment type="caution">
    <text evidence="3">Lacks conserved residue(s) required for the propagation of feature annotation.</text>
</comment>
<evidence type="ECO:0000313" key="6">
    <source>
        <dbReference type="EMBL" id="TSL04402.1"/>
    </source>
</evidence>
<organism evidence="6 7">
    <name type="scientific">Bagarius yarrelli</name>
    <name type="common">Goonch</name>
    <name type="synonym">Bagrus yarrelli</name>
    <dbReference type="NCBI Taxonomy" id="175774"/>
    <lineage>
        <taxon>Eukaryota</taxon>
        <taxon>Metazoa</taxon>
        <taxon>Chordata</taxon>
        <taxon>Craniata</taxon>
        <taxon>Vertebrata</taxon>
        <taxon>Euteleostomi</taxon>
        <taxon>Actinopterygii</taxon>
        <taxon>Neopterygii</taxon>
        <taxon>Teleostei</taxon>
        <taxon>Ostariophysi</taxon>
        <taxon>Siluriformes</taxon>
        <taxon>Sisoridae</taxon>
        <taxon>Sisorinae</taxon>
        <taxon>Bagarius</taxon>
    </lineage>
</organism>
<dbReference type="PRINTS" id="PR01990">
    <property type="entry name" value="CD74ANTIGEN"/>
</dbReference>
<keyword evidence="4" id="KW-0472">Membrane</keyword>
<feature type="disulfide bond" evidence="2">
    <location>
        <begin position="147"/>
        <end position="152"/>
    </location>
</feature>
<dbReference type="EMBL" id="VCAZ01000025">
    <property type="protein sequence ID" value="TSL04402.1"/>
    <property type="molecule type" value="Genomic_DNA"/>
</dbReference>
<accession>A0A556TXE1</accession>
<dbReference type="InterPro" id="IPR000716">
    <property type="entry name" value="Thyroglobulin_1"/>
</dbReference>
<sequence>MSAENLVAAPNEQPGIILRSSEGRSNKKPLLVAGLTLLATVLIAGQAFTAYSVYKHSEKLSLLERRSDHLQQMTIRANANRTPMRMAVPNSSLRLMAAVSNDKVESTSPPKAPLTKCQQEAAGLLQVSLPSFKPKCDTVGAYEPEQCWQDMCWCVDKNGVAVADSVVKGRAQCTPANV</sequence>
<dbReference type="SUPFAM" id="SSF57610">
    <property type="entry name" value="Thyroglobulin type-1 domain"/>
    <property type="match status" value="1"/>
</dbReference>
<dbReference type="CDD" id="cd00191">
    <property type="entry name" value="TY"/>
    <property type="match status" value="1"/>
</dbReference>
<comment type="caution">
    <text evidence="6">The sequence shown here is derived from an EMBL/GenBank/DDBJ whole genome shotgun (WGS) entry which is preliminary data.</text>
</comment>
<dbReference type="OrthoDB" id="406800at2759"/>
<feature type="disulfide bond" evidence="2 3">
    <location>
        <begin position="117"/>
        <end position="136"/>
    </location>
</feature>
<dbReference type="GO" id="GO:0006955">
    <property type="term" value="P:immune response"/>
    <property type="evidence" value="ECO:0007669"/>
    <property type="project" value="InterPro"/>
</dbReference>
<dbReference type="GO" id="GO:0019882">
    <property type="term" value="P:antigen processing and presentation"/>
    <property type="evidence" value="ECO:0007669"/>
    <property type="project" value="InterPro"/>
</dbReference>
<evidence type="ECO:0000313" key="7">
    <source>
        <dbReference type="Proteomes" id="UP000319801"/>
    </source>
</evidence>
<gene>
    <name evidence="6" type="ORF">Baya_4082</name>
</gene>
<dbReference type="GO" id="GO:0006886">
    <property type="term" value="P:intracellular protein transport"/>
    <property type="evidence" value="ECO:0007669"/>
    <property type="project" value="InterPro"/>
</dbReference>
<dbReference type="Proteomes" id="UP000319801">
    <property type="component" value="Unassembled WGS sequence"/>
</dbReference>
<reference evidence="6 7" key="1">
    <citation type="journal article" date="2019" name="Genome Biol. Evol.">
        <title>Whole-Genome Sequencing of the Giant Devil Catfish, Bagarius yarrelli.</title>
        <authorList>
            <person name="Jiang W."/>
            <person name="Lv Y."/>
            <person name="Cheng L."/>
            <person name="Yang K."/>
            <person name="Chao B."/>
            <person name="Wang X."/>
            <person name="Li Y."/>
            <person name="Pan X."/>
            <person name="You X."/>
            <person name="Zhang Y."/>
            <person name="Yang J."/>
            <person name="Li J."/>
            <person name="Zhang X."/>
            <person name="Liu S."/>
            <person name="Sun C."/>
            <person name="Yang J."/>
            <person name="Shi Q."/>
        </authorList>
    </citation>
    <scope>NUCLEOTIDE SEQUENCE [LARGE SCALE GENOMIC DNA]</scope>
    <source>
        <strain evidence="6">JWS20170419001</strain>
        <tissue evidence="6">Muscle</tissue>
    </source>
</reference>
<keyword evidence="4" id="KW-1133">Transmembrane helix</keyword>
<feature type="transmembrane region" description="Helical" evidence="4">
    <location>
        <begin position="30"/>
        <end position="54"/>
    </location>
</feature>
<keyword evidence="1 2" id="KW-1015">Disulfide bond</keyword>
<dbReference type="Pfam" id="PF00086">
    <property type="entry name" value="Thyroglobulin_1"/>
    <property type="match status" value="1"/>
</dbReference>
<evidence type="ECO:0000256" key="2">
    <source>
        <dbReference type="PIRSR" id="PIRSR001992-1"/>
    </source>
</evidence>
<feature type="domain" description="Thyroglobulin type-1" evidence="5">
    <location>
        <begin position="114"/>
        <end position="173"/>
    </location>
</feature>
<evidence type="ECO:0000256" key="4">
    <source>
        <dbReference type="SAM" id="Phobius"/>
    </source>
</evidence>
<evidence type="ECO:0000256" key="3">
    <source>
        <dbReference type="PROSITE-ProRule" id="PRU00500"/>
    </source>
</evidence>
<dbReference type="GO" id="GO:0042289">
    <property type="term" value="F:MHC class II protein binding"/>
    <property type="evidence" value="ECO:0007669"/>
    <property type="project" value="InterPro"/>
</dbReference>
<proteinExistence type="predicted"/>
<dbReference type="InterPro" id="IPR036857">
    <property type="entry name" value="Thyroglobulin_1_sf"/>
</dbReference>
<name>A0A556TXE1_BAGYA</name>
<dbReference type="InterPro" id="IPR022339">
    <property type="entry name" value="MHC_II-assoc_invar_chain"/>
</dbReference>
<dbReference type="InterPro" id="IPR015386">
    <property type="entry name" value="MHC_II-assoc_invar/CLIP_MHC-bd"/>
</dbReference>
<dbReference type="PIRSF" id="PIRSF001992">
    <property type="entry name" value="CD74_antigen"/>
    <property type="match status" value="1"/>
</dbReference>
<dbReference type="SMART" id="SM00211">
    <property type="entry name" value="TY"/>
    <property type="match status" value="1"/>
</dbReference>
<keyword evidence="4" id="KW-0812">Transmembrane</keyword>
<dbReference type="GO" id="GO:0035718">
    <property type="term" value="F:macrophage migration inhibitory factor binding"/>
    <property type="evidence" value="ECO:0007669"/>
    <property type="project" value="InterPro"/>
</dbReference>
<dbReference type="PROSITE" id="PS00484">
    <property type="entry name" value="THYROGLOBULIN_1_1"/>
    <property type="match status" value="1"/>
</dbReference>